<keyword evidence="2" id="KW-0812">Transmembrane</keyword>
<evidence type="ECO:0000259" key="3">
    <source>
        <dbReference type="Pfam" id="PF02517"/>
    </source>
</evidence>
<dbReference type="GO" id="GO:0080120">
    <property type="term" value="P:CAAX-box protein maturation"/>
    <property type="evidence" value="ECO:0007669"/>
    <property type="project" value="UniProtKB-ARBA"/>
</dbReference>
<dbReference type="Proteomes" id="UP000638848">
    <property type="component" value="Unassembled WGS sequence"/>
</dbReference>
<feature type="transmembrane region" description="Helical" evidence="2">
    <location>
        <begin position="231"/>
        <end position="249"/>
    </location>
</feature>
<gene>
    <name evidence="4" type="ORF">GCM10011374_31640</name>
</gene>
<keyword evidence="2" id="KW-1133">Transmembrane helix</keyword>
<feature type="compositionally biased region" description="Pro residues" evidence="1">
    <location>
        <begin position="389"/>
        <end position="398"/>
    </location>
</feature>
<reference evidence="4" key="1">
    <citation type="journal article" date="2014" name="Int. J. Syst. Evol. Microbiol.">
        <title>Complete genome sequence of Corynebacterium casei LMG S-19264T (=DSM 44701T), isolated from a smear-ripened cheese.</title>
        <authorList>
            <consortium name="US DOE Joint Genome Institute (JGI-PGF)"/>
            <person name="Walter F."/>
            <person name="Albersmeier A."/>
            <person name="Kalinowski J."/>
            <person name="Ruckert C."/>
        </authorList>
    </citation>
    <scope>NUCLEOTIDE SEQUENCE</scope>
    <source>
        <strain evidence="4">CGMCC 1.12187</strain>
    </source>
</reference>
<comment type="caution">
    <text evidence="4">The sequence shown here is derived from an EMBL/GenBank/DDBJ whole genome shotgun (WGS) entry which is preliminary data.</text>
</comment>
<proteinExistence type="predicted"/>
<feature type="compositionally biased region" description="Gly residues" evidence="1">
    <location>
        <begin position="360"/>
        <end position="380"/>
    </location>
</feature>
<dbReference type="RefSeq" id="WP_188538956.1">
    <property type="nucleotide sequence ID" value="NZ_BMEQ01000021.1"/>
</dbReference>
<name>A0A917LYH2_9MICC</name>
<feature type="region of interest" description="Disordered" evidence="1">
    <location>
        <begin position="360"/>
        <end position="398"/>
    </location>
</feature>
<keyword evidence="2" id="KW-0472">Membrane</keyword>
<accession>A0A917LYH2</accession>
<dbReference type="Pfam" id="PF02517">
    <property type="entry name" value="Rce1-like"/>
    <property type="match status" value="1"/>
</dbReference>
<evidence type="ECO:0000256" key="1">
    <source>
        <dbReference type="SAM" id="MobiDB-lite"/>
    </source>
</evidence>
<evidence type="ECO:0000256" key="2">
    <source>
        <dbReference type="SAM" id="Phobius"/>
    </source>
</evidence>
<feature type="transmembrane region" description="Helical" evidence="2">
    <location>
        <begin position="208"/>
        <end position="225"/>
    </location>
</feature>
<feature type="region of interest" description="Disordered" evidence="1">
    <location>
        <begin position="318"/>
        <end position="342"/>
    </location>
</feature>
<feature type="compositionally biased region" description="Gly residues" evidence="1">
    <location>
        <begin position="330"/>
        <end position="342"/>
    </location>
</feature>
<dbReference type="InterPro" id="IPR003675">
    <property type="entry name" value="Rce1/LyrA-like_dom"/>
</dbReference>
<evidence type="ECO:0000313" key="4">
    <source>
        <dbReference type="EMBL" id="GGG65458.1"/>
    </source>
</evidence>
<dbReference type="EMBL" id="BMEQ01000021">
    <property type="protein sequence ID" value="GGG65458.1"/>
    <property type="molecule type" value="Genomic_DNA"/>
</dbReference>
<dbReference type="AlphaFoldDB" id="A0A917LYH2"/>
<feature type="transmembrane region" description="Helical" evidence="2">
    <location>
        <begin position="47"/>
        <end position="67"/>
    </location>
</feature>
<feature type="transmembrane region" description="Helical" evidence="2">
    <location>
        <begin position="136"/>
        <end position="155"/>
    </location>
</feature>
<feature type="transmembrane region" description="Helical" evidence="2">
    <location>
        <begin position="175"/>
        <end position="196"/>
    </location>
</feature>
<keyword evidence="5" id="KW-1185">Reference proteome</keyword>
<feature type="transmembrane region" description="Helical" evidence="2">
    <location>
        <begin position="286"/>
        <end position="307"/>
    </location>
</feature>
<dbReference type="GO" id="GO:0004175">
    <property type="term" value="F:endopeptidase activity"/>
    <property type="evidence" value="ECO:0007669"/>
    <property type="project" value="UniProtKB-ARBA"/>
</dbReference>
<feature type="transmembrane region" description="Helical" evidence="2">
    <location>
        <begin position="256"/>
        <end position="274"/>
    </location>
</feature>
<reference evidence="4" key="2">
    <citation type="submission" date="2020-09" db="EMBL/GenBank/DDBJ databases">
        <authorList>
            <person name="Sun Q."/>
            <person name="Zhou Y."/>
        </authorList>
    </citation>
    <scope>NUCLEOTIDE SEQUENCE</scope>
    <source>
        <strain evidence="4">CGMCC 1.12187</strain>
    </source>
</reference>
<feature type="transmembrane region" description="Helical" evidence="2">
    <location>
        <begin position="94"/>
        <end position="116"/>
    </location>
</feature>
<protein>
    <recommendedName>
        <fullName evidence="3">CAAX prenyl protease 2/Lysostaphin resistance protein A-like domain-containing protein</fullName>
    </recommendedName>
</protein>
<sequence>MTTRAAPWGSVPAADDARRDGGVRLLPYHRLGHADPEHRWWKPLVELVILVASYLVLTVLFAVLWALGLMVQRGPDAVDEAFLDPATLDVMDPAIFFMLFFSVVLMIPAMVLARVVMGPRPVGLLLSVTGRLRWGFLGRSLAVGLAIYAIGYGAVSLFELTVLGSISTPRPIDGFWLILAMVVLVVPLQCAAEELVFRGYLLQTVGRWVRRPVFAILLPVPLFTLAHLYDVWGLLSVAVMAVVAGYLCWRTGGLEAAIGLHVANNVMVTLLAAIGWADPNATESSWVAVALTVLFDGVYALIMVRLAKKHGLEVTRTVRPPRQPVPWPGGHHGPGGHGGYAPVPGGHGYGGYGTGPGGYGYGTGPGGYGPAGYGPAGQGRGAPSARRPAPGPAPERLP</sequence>
<organism evidence="4 5">
    <name type="scientific">Kocuria dechangensis</name>
    <dbReference type="NCBI Taxonomy" id="1176249"/>
    <lineage>
        <taxon>Bacteria</taxon>
        <taxon>Bacillati</taxon>
        <taxon>Actinomycetota</taxon>
        <taxon>Actinomycetes</taxon>
        <taxon>Micrococcales</taxon>
        <taxon>Micrococcaceae</taxon>
        <taxon>Kocuria</taxon>
    </lineage>
</organism>
<evidence type="ECO:0000313" key="5">
    <source>
        <dbReference type="Proteomes" id="UP000638848"/>
    </source>
</evidence>
<feature type="domain" description="CAAX prenyl protease 2/Lysostaphin resistance protein A-like" evidence="3">
    <location>
        <begin position="177"/>
        <end position="267"/>
    </location>
</feature>